<dbReference type="Proteomes" id="UP000306229">
    <property type="component" value="Chromosome"/>
</dbReference>
<gene>
    <name evidence="4" type="ORF">FF125_12050</name>
</gene>
<keyword evidence="2" id="KW-0012">Acyltransferase</keyword>
<dbReference type="Pfam" id="PF00583">
    <property type="entry name" value="Acetyltransf_1"/>
    <property type="match status" value="1"/>
</dbReference>
<sequence length="236" mass="27744">MKFIELLWDSEFFGYKVAKIETSKVNEFQLAGLLKTLRNKNFELVYVFLKEKINNKNLIDFNIELIDEKVTYFKRVNEASYYEKNIIEYGLEYPTEQMLDLAVQSGKYSRFNYDKRIAKKKFEELYKKWIINSVNLSIAKNTLVYKVNDSILGMLTLSEKNGKGDIGIVAVDEEYRGKGIGKTLLNAAEKWTYDNNYTKIQVVTQGFNIPACKLYENRGFLKDKTEFVYHCWLKNK</sequence>
<dbReference type="InterPro" id="IPR051556">
    <property type="entry name" value="N-term/lysine_N-AcTrnsfr"/>
</dbReference>
<organism evidence="4 5">
    <name type="scientific">Aureibaculum algae</name>
    <dbReference type="NCBI Taxonomy" id="2584122"/>
    <lineage>
        <taxon>Bacteria</taxon>
        <taxon>Pseudomonadati</taxon>
        <taxon>Bacteroidota</taxon>
        <taxon>Flavobacteriia</taxon>
        <taxon>Flavobacteriales</taxon>
        <taxon>Flavobacteriaceae</taxon>
        <taxon>Aureibaculum</taxon>
    </lineage>
</organism>
<keyword evidence="5" id="KW-1185">Reference proteome</keyword>
<dbReference type="PANTHER" id="PTHR42919:SF8">
    <property type="entry name" value="N-ALPHA-ACETYLTRANSFERASE 50"/>
    <property type="match status" value="1"/>
</dbReference>
<dbReference type="PANTHER" id="PTHR42919">
    <property type="entry name" value="N-ALPHA-ACETYLTRANSFERASE"/>
    <property type="match status" value="1"/>
</dbReference>
<dbReference type="SUPFAM" id="SSF55729">
    <property type="entry name" value="Acyl-CoA N-acyltransferases (Nat)"/>
    <property type="match status" value="1"/>
</dbReference>
<dbReference type="OrthoDB" id="1342666at2"/>
<dbReference type="InterPro" id="IPR000182">
    <property type="entry name" value="GNAT_dom"/>
</dbReference>
<feature type="domain" description="N-acetyltransferase" evidence="3">
    <location>
        <begin position="97"/>
        <end position="236"/>
    </location>
</feature>
<dbReference type="InterPro" id="IPR016181">
    <property type="entry name" value="Acyl_CoA_acyltransferase"/>
</dbReference>
<dbReference type="Gene3D" id="3.40.630.30">
    <property type="match status" value="1"/>
</dbReference>
<protein>
    <submittedName>
        <fullName evidence="4">GNAT family N-acetyltransferase</fullName>
    </submittedName>
</protein>
<name>A0A5B7TWS5_9FLAO</name>
<evidence type="ECO:0000313" key="4">
    <source>
        <dbReference type="EMBL" id="QCX39132.1"/>
    </source>
</evidence>
<dbReference type="KEGG" id="fbe:FF125_12050"/>
<dbReference type="GO" id="GO:0016747">
    <property type="term" value="F:acyltransferase activity, transferring groups other than amino-acyl groups"/>
    <property type="evidence" value="ECO:0007669"/>
    <property type="project" value="InterPro"/>
</dbReference>
<evidence type="ECO:0000313" key="5">
    <source>
        <dbReference type="Proteomes" id="UP000306229"/>
    </source>
</evidence>
<dbReference type="PROSITE" id="PS51186">
    <property type="entry name" value="GNAT"/>
    <property type="match status" value="1"/>
</dbReference>
<evidence type="ECO:0000256" key="1">
    <source>
        <dbReference type="ARBA" id="ARBA00022679"/>
    </source>
</evidence>
<dbReference type="EMBL" id="CP040749">
    <property type="protein sequence ID" value="QCX39132.1"/>
    <property type="molecule type" value="Genomic_DNA"/>
</dbReference>
<dbReference type="RefSeq" id="WP_138949997.1">
    <property type="nucleotide sequence ID" value="NZ_CP040749.1"/>
</dbReference>
<dbReference type="CDD" id="cd04301">
    <property type="entry name" value="NAT_SF"/>
    <property type="match status" value="1"/>
</dbReference>
<proteinExistence type="predicted"/>
<accession>A0A5B7TWS5</accession>
<reference evidence="4 5" key="1">
    <citation type="submission" date="2019-05" db="EMBL/GenBank/DDBJ databases">
        <title>Algicella ahnfeltiae gen. nov., sp. nov., a novel marine bacterium of the family Flavobacteriaceae isolated from a red alga.</title>
        <authorList>
            <person name="Nedashkovskaya O.I."/>
            <person name="Kukhlevskiy A.D."/>
            <person name="Kim S.-G."/>
            <person name="Zhukova N.V."/>
            <person name="Mikhailov V.V."/>
        </authorList>
    </citation>
    <scope>NUCLEOTIDE SEQUENCE [LARGE SCALE GENOMIC DNA]</scope>
    <source>
        <strain evidence="4 5">10Alg115</strain>
    </source>
</reference>
<keyword evidence="1 4" id="KW-0808">Transferase</keyword>
<evidence type="ECO:0000259" key="3">
    <source>
        <dbReference type="PROSITE" id="PS51186"/>
    </source>
</evidence>
<dbReference type="AlphaFoldDB" id="A0A5B7TWS5"/>
<evidence type="ECO:0000256" key="2">
    <source>
        <dbReference type="ARBA" id="ARBA00023315"/>
    </source>
</evidence>